<evidence type="ECO:0000313" key="3">
    <source>
        <dbReference type="EMBL" id="KAL2559819.1"/>
    </source>
</evidence>
<feature type="region of interest" description="Disordered" evidence="1">
    <location>
        <begin position="162"/>
        <end position="192"/>
    </location>
</feature>
<evidence type="ECO:0000256" key="1">
    <source>
        <dbReference type="SAM" id="MobiDB-lite"/>
    </source>
</evidence>
<name>A0ABD1XD19_9LAMI</name>
<feature type="region of interest" description="Disordered" evidence="1">
    <location>
        <begin position="83"/>
        <end position="120"/>
    </location>
</feature>
<feature type="transmembrane region" description="Helical" evidence="2">
    <location>
        <begin position="17"/>
        <end position="35"/>
    </location>
</feature>
<reference evidence="4" key="1">
    <citation type="submission" date="2024-07" db="EMBL/GenBank/DDBJ databases">
        <title>Two chromosome-level genome assemblies of Korean endemic species Abeliophyllum distichum and Forsythia ovata (Oleaceae).</title>
        <authorList>
            <person name="Jang H."/>
        </authorList>
    </citation>
    <scope>NUCLEOTIDE SEQUENCE [LARGE SCALE GENOMIC DNA]</scope>
</reference>
<dbReference type="EMBL" id="JBFOLJ010000001">
    <property type="protein sequence ID" value="KAL2559819.1"/>
    <property type="molecule type" value="Genomic_DNA"/>
</dbReference>
<keyword evidence="4" id="KW-1185">Reference proteome</keyword>
<dbReference type="Proteomes" id="UP001604277">
    <property type="component" value="Unassembled WGS sequence"/>
</dbReference>
<evidence type="ECO:0000256" key="2">
    <source>
        <dbReference type="SAM" id="Phobius"/>
    </source>
</evidence>
<gene>
    <name evidence="3" type="ORF">Fot_04558</name>
</gene>
<evidence type="ECO:0000313" key="4">
    <source>
        <dbReference type="Proteomes" id="UP001604277"/>
    </source>
</evidence>
<protein>
    <submittedName>
        <fullName evidence="3">Uncharacterized protein</fullName>
    </submittedName>
</protein>
<accession>A0ABD1XD19</accession>
<sequence>MVTVMGSLNIDRKLNEILVVLLLIFCIYSGAILLSHNRRDSPEPRVTGVIATVSTASYRHQWPPRVIGTSRSSDLPVAHQIHYRQPIARDSPMPQSPRVLLHESRESSPPVAAASHRHQSPPRVIATSCISDSLPPVAVVIHCRQLHSQSRAILLCHSHRESSSTSHESHRHQWPPQVIATNPRRESSPPAAAVIHCRQSQ</sequence>
<proteinExistence type="predicted"/>
<keyword evidence="2" id="KW-0472">Membrane</keyword>
<dbReference type="AlphaFoldDB" id="A0ABD1XD19"/>
<comment type="caution">
    <text evidence="3">The sequence shown here is derived from an EMBL/GenBank/DDBJ whole genome shotgun (WGS) entry which is preliminary data.</text>
</comment>
<organism evidence="3 4">
    <name type="scientific">Forsythia ovata</name>
    <dbReference type="NCBI Taxonomy" id="205694"/>
    <lineage>
        <taxon>Eukaryota</taxon>
        <taxon>Viridiplantae</taxon>
        <taxon>Streptophyta</taxon>
        <taxon>Embryophyta</taxon>
        <taxon>Tracheophyta</taxon>
        <taxon>Spermatophyta</taxon>
        <taxon>Magnoliopsida</taxon>
        <taxon>eudicotyledons</taxon>
        <taxon>Gunneridae</taxon>
        <taxon>Pentapetalae</taxon>
        <taxon>asterids</taxon>
        <taxon>lamiids</taxon>
        <taxon>Lamiales</taxon>
        <taxon>Oleaceae</taxon>
        <taxon>Forsythieae</taxon>
        <taxon>Forsythia</taxon>
    </lineage>
</organism>
<keyword evidence="2" id="KW-0812">Transmembrane</keyword>
<keyword evidence="2" id="KW-1133">Transmembrane helix</keyword>